<protein>
    <submittedName>
        <fullName evidence="1">NAD kinase 3 isoform X1</fullName>
    </submittedName>
</protein>
<dbReference type="Proteomes" id="UP000275267">
    <property type="component" value="Unassembled WGS sequence"/>
</dbReference>
<dbReference type="Gene3D" id="2.60.200.30">
    <property type="entry name" value="Probable inorganic polyphosphate/atp-NAD kinase, domain 2"/>
    <property type="match status" value="1"/>
</dbReference>
<dbReference type="GO" id="GO:0019674">
    <property type="term" value="P:NAD+ metabolic process"/>
    <property type="evidence" value="ECO:0007669"/>
    <property type="project" value="InterPro"/>
</dbReference>
<keyword evidence="1" id="KW-0418">Kinase</keyword>
<dbReference type="Pfam" id="PF20143">
    <property type="entry name" value="NAD_kinase_C"/>
    <property type="match status" value="1"/>
</dbReference>
<sequence length="478" mass="53236">MSADELAAAREVCDARINLSMATSHQTENGDITKVNSVERAAYAFIPQTPIRSTDAHLEEFSEAMRTVAKTLRRVAEGKAAARVEAAEWKRKYELEVASKEHKHYNIIKGCSNYGKDKLEELASQMALETASIDQTSCCGNHGICSHQILQDECPGPNRKADEKIVGRKAPFRLLWGCDGDKNDQHRRDFVSFEKGDIKTAERSNKQILLKWESPPQTVLLVTKPNSNSVLALCAEMVRWLKEHNNMNVIVEPRVSKELLTEDSYFNFIQTWNDASEQYRECLANVLKRPFSITLRSRLQCHVVRDAAKDEVETEEPILVLNEVTIDRGMSSYLTYLECYCDGSFVTCVQGDGLIISTTSGSTAYSLAAGGSMVHPQVPGILFTPICPHSLSFRPLILPEYVTLRVQVPCNSRGQAWASFDGKGRIQLGPGDALICSVSPWPVPTACLVDSTTDFLRSIHEGLHWNLRKSQSFDGPPA</sequence>
<dbReference type="SUPFAM" id="SSF111331">
    <property type="entry name" value="NAD kinase/diacylglycerol kinase-like"/>
    <property type="match status" value="1"/>
</dbReference>
<dbReference type="FunFam" id="2.60.200.30:FF:000006">
    <property type="entry name" value="probable NAD kinase 1"/>
    <property type="match status" value="1"/>
</dbReference>
<keyword evidence="2" id="KW-1185">Reference proteome</keyword>
<name>A0A3L6SXB4_PANMI</name>
<evidence type="ECO:0000313" key="1">
    <source>
        <dbReference type="EMBL" id="RLN28048.1"/>
    </source>
</evidence>
<dbReference type="STRING" id="4540.A0A3L6SXB4"/>
<dbReference type="PANTHER" id="PTHR20275:SF31">
    <property type="entry name" value="NAD KINASE 3-RELATED"/>
    <property type="match status" value="1"/>
</dbReference>
<dbReference type="Gene3D" id="3.40.50.10330">
    <property type="entry name" value="Probable inorganic polyphosphate/atp-NAD kinase, domain 1"/>
    <property type="match status" value="1"/>
</dbReference>
<evidence type="ECO:0000313" key="2">
    <source>
        <dbReference type="Proteomes" id="UP000275267"/>
    </source>
</evidence>
<dbReference type="InterPro" id="IPR017437">
    <property type="entry name" value="ATP-NAD_kinase_PpnK-typ_C"/>
</dbReference>
<dbReference type="GO" id="GO:0003951">
    <property type="term" value="F:NAD+ kinase activity"/>
    <property type="evidence" value="ECO:0007669"/>
    <property type="project" value="InterPro"/>
</dbReference>
<keyword evidence="1" id="KW-0808">Transferase</keyword>
<organism evidence="1 2">
    <name type="scientific">Panicum miliaceum</name>
    <name type="common">Proso millet</name>
    <name type="synonym">Broomcorn millet</name>
    <dbReference type="NCBI Taxonomy" id="4540"/>
    <lineage>
        <taxon>Eukaryota</taxon>
        <taxon>Viridiplantae</taxon>
        <taxon>Streptophyta</taxon>
        <taxon>Embryophyta</taxon>
        <taxon>Tracheophyta</taxon>
        <taxon>Spermatophyta</taxon>
        <taxon>Magnoliopsida</taxon>
        <taxon>Liliopsida</taxon>
        <taxon>Poales</taxon>
        <taxon>Poaceae</taxon>
        <taxon>PACMAD clade</taxon>
        <taxon>Panicoideae</taxon>
        <taxon>Panicodae</taxon>
        <taxon>Paniceae</taxon>
        <taxon>Panicinae</taxon>
        <taxon>Panicum</taxon>
        <taxon>Panicum sect. Panicum</taxon>
    </lineage>
</organism>
<proteinExistence type="predicted"/>
<accession>A0A3L6SXB4</accession>
<reference evidence="2" key="1">
    <citation type="journal article" date="2019" name="Nat. Commun.">
        <title>The genome of broomcorn millet.</title>
        <authorList>
            <person name="Zou C."/>
            <person name="Miki D."/>
            <person name="Li D."/>
            <person name="Tang Q."/>
            <person name="Xiao L."/>
            <person name="Rajput S."/>
            <person name="Deng P."/>
            <person name="Jia W."/>
            <person name="Huang R."/>
            <person name="Zhang M."/>
            <person name="Sun Y."/>
            <person name="Hu J."/>
            <person name="Fu X."/>
            <person name="Schnable P.S."/>
            <person name="Li F."/>
            <person name="Zhang H."/>
            <person name="Feng B."/>
            <person name="Zhu X."/>
            <person name="Liu R."/>
            <person name="Schnable J.C."/>
            <person name="Zhu J.-K."/>
            <person name="Zhang H."/>
        </authorList>
    </citation>
    <scope>NUCLEOTIDE SEQUENCE [LARGE SCALE GENOMIC DNA]</scope>
</reference>
<dbReference type="InterPro" id="IPR016064">
    <property type="entry name" value="NAD/diacylglycerol_kinase_sf"/>
</dbReference>
<dbReference type="EMBL" id="PQIB02000003">
    <property type="protein sequence ID" value="RLN28048.1"/>
    <property type="molecule type" value="Genomic_DNA"/>
</dbReference>
<dbReference type="OrthoDB" id="24581at2759"/>
<dbReference type="PANTHER" id="PTHR20275">
    <property type="entry name" value="NAD KINASE"/>
    <property type="match status" value="1"/>
</dbReference>
<dbReference type="GO" id="GO:0006741">
    <property type="term" value="P:NADP+ biosynthetic process"/>
    <property type="evidence" value="ECO:0007669"/>
    <property type="project" value="TreeGrafter"/>
</dbReference>
<dbReference type="InterPro" id="IPR017438">
    <property type="entry name" value="ATP-NAD_kinase_N"/>
</dbReference>
<comment type="caution">
    <text evidence="1">The sequence shown here is derived from an EMBL/GenBank/DDBJ whole genome shotgun (WGS) entry which is preliminary data.</text>
</comment>
<dbReference type="AlphaFoldDB" id="A0A3L6SXB4"/>
<gene>
    <name evidence="1" type="ORF">C2845_PM05G24050</name>
</gene>